<evidence type="ECO:0000256" key="1">
    <source>
        <dbReference type="SAM" id="SignalP"/>
    </source>
</evidence>
<dbReference type="WBParaSite" id="PDA_v2.g13310.t1">
    <property type="protein sequence ID" value="PDA_v2.g13310.t1"/>
    <property type="gene ID" value="PDA_v2.g13310"/>
</dbReference>
<dbReference type="AlphaFoldDB" id="A0A914PD12"/>
<accession>A0A914PD12</accession>
<sequence>MYKFIFIVLILLLSSFCSTATASDGHFCNESDPIFSEVTEEIHAMLARDRYIDFIGWNQSTKDYRRGRPQKIPYGYIKEMILHLSSVPGEDGSMNARVFFTSNGTKLFDVELKNVS</sequence>
<protein>
    <submittedName>
        <fullName evidence="3">Uncharacterized protein</fullName>
    </submittedName>
</protein>
<proteinExistence type="predicted"/>
<reference evidence="3" key="1">
    <citation type="submission" date="2022-11" db="UniProtKB">
        <authorList>
            <consortium name="WormBaseParasite"/>
        </authorList>
    </citation>
    <scope>IDENTIFICATION</scope>
</reference>
<dbReference type="Proteomes" id="UP000887578">
    <property type="component" value="Unplaced"/>
</dbReference>
<evidence type="ECO:0000313" key="3">
    <source>
        <dbReference type="WBParaSite" id="PDA_v2.g13310.t1"/>
    </source>
</evidence>
<feature type="chain" id="PRO_5038127016" evidence="1">
    <location>
        <begin position="23"/>
        <end position="116"/>
    </location>
</feature>
<keyword evidence="1" id="KW-0732">Signal</keyword>
<evidence type="ECO:0000313" key="2">
    <source>
        <dbReference type="Proteomes" id="UP000887578"/>
    </source>
</evidence>
<name>A0A914PD12_9BILA</name>
<keyword evidence="2" id="KW-1185">Reference proteome</keyword>
<organism evidence="2 3">
    <name type="scientific">Panagrolaimus davidi</name>
    <dbReference type="NCBI Taxonomy" id="227884"/>
    <lineage>
        <taxon>Eukaryota</taxon>
        <taxon>Metazoa</taxon>
        <taxon>Ecdysozoa</taxon>
        <taxon>Nematoda</taxon>
        <taxon>Chromadorea</taxon>
        <taxon>Rhabditida</taxon>
        <taxon>Tylenchina</taxon>
        <taxon>Panagrolaimomorpha</taxon>
        <taxon>Panagrolaimoidea</taxon>
        <taxon>Panagrolaimidae</taxon>
        <taxon>Panagrolaimus</taxon>
    </lineage>
</organism>
<feature type="signal peptide" evidence="1">
    <location>
        <begin position="1"/>
        <end position="22"/>
    </location>
</feature>